<dbReference type="Proteomes" id="UP000054558">
    <property type="component" value="Unassembled WGS sequence"/>
</dbReference>
<evidence type="ECO:0000313" key="3">
    <source>
        <dbReference type="EMBL" id="GAQ82741.1"/>
    </source>
</evidence>
<keyword evidence="2" id="KW-0732">Signal</keyword>
<keyword evidence="1" id="KW-0472">Membrane</keyword>
<dbReference type="SUPFAM" id="SSF47699">
    <property type="entry name" value="Bifunctional inhibitor/lipid-transfer protein/seed storage 2S albumin"/>
    <property type="match status" value="1"/>
</dbReference>
<keyword evidence="4" id="KW-1185">Reference proteome</keyword>
<dbReference type="AlphaFoldDB" id="A0A1Y1I0R8"/>
<dbReference type="OrthoDB" id="513173at2759"/>
<evidence type="ECO:0000313" key="4">
    <source>
        <dbReference type="Proteomes" id="UP000054558"/>
    </source>
</evidence>
<feature type="signal peptide" evidence="2">
    <location>
        <begin position="1"/>
        <end position="33"/>
    </location>
</feature>
<name>A0A1Y1I0R8_KLENI</name>
<accession>A0A1Y1I0R8</accession>
<feature type="transmembrane region" description="Helical" evidence="1">
    <location>
        <begin position="189"/>
        <end position="217"/>
    </location>
</feature>
<reference evidence="3 4" key="1">
    <citation type="journal article" date="2014" name="Nat. Commun.">
        <title>Klebsormidium flaccidum genome reveals primary factors for plant terrestrial adaptation.</title>
        <authorList>
            <person name="Hori K."/>
            <person name="Maruyama F."/>
            <person name="Fujisawa T."/>
            <person name="Togashi T."/>
            <person name="Yamamoto N."/>
            <person name="Seo M."/>
            <person name="Sato S."/>
            <person name="Yamada T."/>
            <person name="Mori H."/>
            <person name="Tajima N."/>
            <person name="Moriyama T."/>
            <person name="Ikeuchi M."/>
            <person name="Watanabe M."/>
            <person name="Wada H."/>
            <person name="Kobayashi K."/>
            <person name="Saito M."/>
            <person name="Masuda T."/>
            <person name="Sasaki-Sekimoto Y."/>
            <person name="Mashiguchi K."/>
            <person name="Awai K."/>
            <person name="Shimojima M."/>
            <person name="Masuda S."/>
            <person name="Iwai M."/>
            <person name="Nobusawa T."/>
            <person name="Narise T."/>
            <person name="Kondo S."/>
            <person name="Saito H."/>
            <person name="Sato R."/>
            <person name="Murakawa M."/>
            <person name="Ihara Y."/>
            <person name="Oshima-Yamada Y."/>
            <person name="Ohtaka K."/>
            <person name="Satoh M."/>
            <person name="Sonobe K."/>
            <person name="Ishii M."/>
            <person name="Ohtani R."/>
            <person name="Kanamori-Sato M."/>
            <person name="Honoki R."/>
            <person name="Miyazaki D."/>
            <person name="Mochizuki H."/>
            <person name="Umetsu J."/>
            <person name="Higashi K."/>
            <person name="Shibata D."/>
            <person name="Kamiya Y."/>
            <person name="Sato N."/>
            <person name="Nakamura Y."/>
            <person name="Tabata S."/>
            <person name="Ida S."/>
            <person name="Kurokawa K."/>
            <person name="Ohta H."/>
        </authorList>
    </citation>
    <scope>NUCLEOTIDE SEQUENCE [LARGE SCALE GENOMIC DNA]</scope>
    <source>
        <strain evidence="3 4">NIES-2285</strain>
    </source>
</reference>
<evidence type="ECO:0000256" key="1">
    <source>
        <dbReference type="SAM" id="Phobius"/>
    </source>
</evidence>
<feature type="chain" id="PRO_5013254158" evidence="2">
    <location>
        <begin position="34"/>
        <end position="229"/>
    </location>
</feature>
<dbReference type="InterPro" id="IPR036312">
    <property type="entry name" value="Bifun_inhib/LTP/seed_sf"/>
</dbReference>
<dbReference type="EMBL" id="DF237071">
    <property type="protein sequence ID" value="GAQ82741.1"/>
    <property type="molecule type" value="Genomic_DNA"/>
</dbReference>
<keyword evidence="1" id="KW-1133">Transmembrane helix</keyword>
<proteinExistence type="predicted"/>
<evidence type="ECO:0000256" key="2">
    <source>
        <dbReference type="SAM" id="SignalP"/>
    </source>
</evidence>
<sequence length="229" mass="25118">MASSRPTRGVSLFALSAALYVFVALILPSLAAAQISAAAPAAANATVALQTPVNVADACTKEVFHSLTYHYRSCSRKFFHYEDPDEDCCQGLAHFYGPESPMPSRNCFCDETYAAWFSAFEDRTYYPMASAFKVCKKFNITIGYFDDGEGPCAGKEYSADDIEATCIDCYTSAPHASLGNWLSRLDEDWGIAMSFAIFWVSLFGCVLLVGSVTLDFAKDAQRLVSRKKT</sequence>
<dbReference type="OMA" id="ATSKEHE"/>
<gene>
    <name evidence="3" type="ORF">KFL_001220090</name>
</gene>
<keyword evidence="1" id="KW-0812">Transmembrane</keyword>
<protein>
    <submittedName>
        <fullName evidence="3">Uncharacterized protein</fullName>
    </submittedName>
</protein>
<organism evidence="3 4">
    <name type="scientific">Klebsormidium nitens</name>
    <name type="common">Green alga</name>
    <name type="synonym">Ulothrix nitens</name>
    <dbReference type="NCBI Taxonomy" id="105231"/>
    <lineage>
        <taxon>Eukaryota</taxon>
        <taxon>Viridiplantae</taxon>
        <taxon>Streptophyta</taxon>
        <taxon>Klebsormidiophyceae</taxon>
        <taxon>Klebsormidiales</taxon>
        <taxon>Klebsormidiaceae</taxon>
        <taxon>Klebsormidium</taxon>
    </lineage>
</organism>